<reference evidence="2 3" key="1">
    <citation type="journal article" date="2012" name="PLoS Pathog.">
        <title>Diverse lifestyles and strategies of plant pathogenesis encoded in the genomes of eighteen Dothideomycetes fungi.</title>
        <authorList>
            <person name="Ohm R.A."/>
            <person name="Feau N."/>
            <person name="Henrissat B."/>
            <person name="Schoch C.L."/>
            <person name="Horwitz B.A."/>
            <person name="Barry K.W."/>
            <person name="Condon B.J."/>
            <person name="Copeland A.C."/>
            <person name="Dhillon B."/>
            <person name="Glaser F."/>
            <person name="Hesse C.N."/>
            <person name="Kosti I."/>
            <person name="LaButti K."/>
            <person name="Lindquist E.A."/>
            <person name="Lucas S."/>
            <person name="Salamov A.A."/>
            <person name="Bradshaw R.E."/>
            <person name="Ciuffetti L."/>
            <person name="Hamelin R.C."/>
            <person name="Kema G.H.J."/>
            <person name="Lawrence C."/>
            <person name="Scott J.A."/>
            <person name="Spatafora J.W."/>
            <person name="Turgeon B.G."/>
            <person name="de Wit P.J.G.M."/>
            <person name="Zhong S."/>
            <person name="Goodwin S.B."/>
            <person name="Grigoriev I.V."/>
        </authorList>
    </citation>
    <scope>NUCLEOTIDE SEQUENCE [LARGE SCALE GENOMIC DNA]</scope>
    <source>
        <strain evidence="3">28A</strain>
    </source>
</reference>
<dbReference type="GeneID" id="19402750"/>
<reference evidence="2 3" key="2">
    <citation type="journal article" date="2013" name="PLoS Genet.">
        <title>Comparative genome structure, secondary metabolite, and effector coding capacity across Cochliobolus pathogens.</title>
        <authorList>
            <person name="Condon B.J."/>
            <person name="Leng Y."/>
            <person name="Wu D."/>
            <person name="Bushley K.E."/>
            <person name="Ohm R.A."/>
            <person name="Otillar R."/>
            <person name="Martin J."/>
            <person name="Schackwitz W."/>
            <person name="Grimwood J."/>
            <person name="MohdZainudin N."/>
            <person name="Xue C."/>
            <person name="Wang R."/>
            <person name="Manning V.A."/>
            <person name="Dhillon B."/>
            <person name="Tu Z.J."/>
            <person name="Steffenson B.J."/>
            <person name="Salamov A."/>
            <person name="Sun H."/>
            <person name="Lowry S."/>
            <person name="LaButti K."/>
            <person name="Han J."/>
            <person name="Copeland A."/>
            <person name="Lindquist E."/>
            <person name="Barry K."/>
            <person name="Schmutz J."/>
            <person name="Baker S.E."/>
            <person name="Ciuffetti L.M."/>
            <person name="Grigoriev I.V."/>
            <person name="Zhong S."/>
            <person name="Turgeon B.G."/>
        </authorList>
    </citation>
    <scope>NUCLEOTIDE SEQUENCE [LARGE SCALE GENOMIC DNA]</scope>
    <source>
        <strain evidence="3">28A</strain>
    </source>
</reference>
<accession>R0JWA1</accession>
<dbReference type="OrthoDB" id="3693021at2759"/>
<feature type="compositionally biased region" description="Basic residues" evidence="1">
    <location>
        <begin position="238"/>
        <end position="251"/>
    </location>
</feature>
<dbReference type="EMBL" id="KB908866">
    <property type="protein sequence ID" value="EOA81769.1"/>
    <property type="molecule type" value="Genomic_DNA"/>
</dbReference>
<evidence type="ECO:0000313" key="3">
    <source>
        <dbReference type="Proteomes" id="UP000016935"/>
    </source>
</evidence>
<feature type="compositionally biased region" description="Basic and acidic residues" evidence="1">
    <location>
        <begin position="177"/>
        <end position="201"/>
    </location>
</feature>
<organism evidence="2 3">
    <name type="scientific">Exserohilum turcicum (strain 28A)</name>
    <name type="common">Northern leaf blight fungus</name>
    <name type="synonym">Setosphaeria turcica</name>
    <dbReference type="NCBI Taxonomy" id="671987"/>
    <lineage>
        <taxon>Eukaryota</taxon>
        <taxon>Fungi</taxon>
        <taxon>Dikarya</taxon>
        <taxon>Ascomycota</taxon>
        <taxon>Pezizomycotina</taxon>
        <taxon>Dothideomycetes</taxon>
        <taxon>Pleosporomycetidae</taxon>
        <taxon>Pleosporales</taxon>
        <taxon>Pleosporineae</taxon>
        <taxon>Pleosporaceae</taxon>
        <taxon>Exserohilum</taxon>
    </lineage>
</organism>
<dbReference type="AlphaFoldDB" id="R0JWA1"/>
<feature type="region of interest" description="Disordered" evidence="1">
    <location>
        <begin position="236"/>
        <end position="273"/>
    </location>
</feature>
<keyword evidence="3" id="KW-1185">Reference proteome</keyword>
<name>R0JWA1_EXST2</name>
<dbReference type="eggNOG" id="ENOG502QRT9">
    <property type="taxonomic scope" value="Eukaryota"/>
</dbReference>
<feature type="region of interest" description="Disordered" evidence="1">
    <location>
        <begin position="141"/>
        <end position="201"/>
    </location>
</feature>
<gene>
    <name evidence="2" type="ORF">SETTUDRAFT_24167</name>
</gene>
<sequence>MAYPPTVDNAQAWLENAMQDLHAAPPPLVPSIHPGFVYRHPQGHRLYLPSEAWTVRCLAPRERHQLYVQLCDLGRVLLHNHPTSRLYSNALRELGEMSDQVAEKEKQWYAQFADAQNGSRAEHTQRFKDIVLQQTWPVDILTDPPLDTGGSPGLPQSQKKLASQDAANKNRQPPKKVPWEVEQQRREERKKKAEADHERYLSQKDMIDAQYLLGNKFRKPTDPEWQKLAAWDDYTAARKSKQPQRQKRPKKHMPDTSGEQTKNDVVPCPELPSRDLASYPKKTADMYMCLHLDMPCGGDGKCKASAHRCCREGLSRRDLEDAIKRKEERVCAKIEELAFRDGKLDKAHKTWDGWYSKSMRDLDSTRVKARAPPMDWTNDPRDAQARLIQEEPRGTETEELQVVQAHNPSYSSDRANVSLGNALLPSAGLDMGLPSQCDQPNASPDNALLPCAGLDLGLPSEWDEDDFFMFE</sequence>
<evidence type="ECO:0000256" key="1">
    <source>
        <dbReference type="SAM" id="MobiDB-lite"/>
    </source>
</evidence>
<dbReference type="HOGENOM" id="CLU_580283_0_0_1"/>
<proteinExistence type="predicted"/>
<evidence type="ECO:0000313" key="2">
    <source>
        <dbReference type="EMBL" id="EOA81769.1"/>
    </source>
</evidence>
<protein>
    <submittedName>
        <fullName evidence="2">Uncharacterized protein</fullName>
    </submittedName>
</protein>
<dbReference type="STRING" id="671987.R0JWA1"/>
<dbReference type="RefSeq" id="XP_008030649.1">
    <property type="nucleotide sequence ID" value="XM_008032458.1"/>
</dbReference>
<dbReference type="Proteomes" id="UP000016935">
    <property type="component" value="Unassembled WGS sequence"/>
</dbReference>
<feature type="compositionally biased region" description="Polar residues" evidence="1">
    <location>
        <begin position="154"/>
        <end position="171"/>
    </location>
</feature>